<dbReference type="PANTHER" id="PTHR48101">
    <property type="entry name" value="METHYLMALONYL-COA MUTASE, MITOCHONDRIAL-RELATED"/>
    <property type="match status" value="1"/>
</dbReference>
<evidence type="ECO:0000259" key="1">
    <source>
        <dbReference type="Pfam" id="PF01642"/>
    </source>
</evidence>
<dbReference type="InterPro" id="IPR006099">
    <property type="entry name" value="MeMalonylCoA_mutase_a/b_cat"/>
</dbReference>
<accession>A0A368K1P8</accession>
<dbReference type="InterPro" id="IPR016176">
    <property type="entry name" value="Cbl-dep_enz_cat"/>
</dbReference>
<name>A0A368K1P8_9HYPH</name>
<proteinExistence type="predicted"/>
<sequence>MDASILREAGFPPVDFDRWVQLAEKALKGASFEGALVSDTDDGIIVEPLYDRTKNAKPLARSQSDRRWRIIQRADDPDPSRANRQLIDDIENGADGVALVFEGAQNAFGYGLPARSDTINRLFEGVKLDNLHLRIDAHPNGRSCADWFVDYMRSRRIDPARTTFALGIDPTATLASAGCLRMSIAALKASLPQSLSGFFASGLPGIVLEADGRPYHNAGATEAQELGAMLSVALGHLRMFEDARQPIVYAAPHIGFSVSADQDQFVTIAKLRALRRLWARLQEACGIPPSPATIHVETSMRMMAASDPETNVLRTTIAAFAAAIGGADTISALPHTVTHGLPDPQARRLARNTQLILASESHLDFVCDPGAGAGGIEALTEALCQAAWNAFQALERDGGVLESLVRGSFQTQIADAREKRAAAYRNGKKSIVGTTIYPPKQDRPVTVLDAERKPLPSEGAVHCPPLVFERIDETLGENMDAASATTAGEMAR</sequence>
<keyword evidence="3" id="KW-1185">Reference proteome</keyword>
<dbReference type="PANTHER" id="PTHR48101:SF1">
    <property type="entry name" value="METHYLMALONYL-COA MUTASE, LARGE SUBUNIT"/>
    <property type="match status" value="1"/>
</dbReference>
<protein>
    <submittedName>
        <fullName evidence="2">Methylmalonyl-CoA mutase</fullName>
    </submittedName>
</protein>
<dbReference type="SUPFAM" id="SSF51703">
    <property type="entry name" value="Cobalamin (vitamin B12)-dependent enzymes"/>
    <property type="match status" value="1"/>
</dbReference>
<dbReference type="Pfam" id="PF01642">
    <property type="entry name" value="MM_CoA_mutase"/>
    <property type="match status" value="1"/>
</dbReference>
<dbReference type="EMBL" id="QOZG01000005">
    <property type="protein sequence ID" value="RCS23309.1"/>
    <property type="molecule type" value="Genomic_DNA"/>
</dbReference>
<dbReference type="GO" id="GO:0031419">
    <property type="term" value="F:cobalamin binding"/>
    <property type="evidence" value="ECO:0007669"/>
    <property type="project" value="InterPro"/>
</dbReference>
<organism evidence="2 3">
    <name type="scientific">Phyllobacterium salinisoli</name>
    <dbReference type="NCBI Taxonomy" id="1899321"/>
    <lineage>
        <taxon>Bacteria</taxon>
        <taxon>Pseudomonadati</taxon>
        <taxon>Pseudomonadota</taxon>
        <taxon>Alphaproteobacteria</taxon>
        <taxon>Hyphomicrobiales</taxon>
        <taxon>Phyllobacteriaceae</taxon>
        <taxon>Phyllobacterium</taxon>
    </lineage>
</organism>
<dbReference type="Gene3D" id="3.20.20.240">
    <property type="entry name" value="Methylmalonyl-CoA mutase"/>
    <property type="match status" value="1"/>
</dbReference>
<dbReference type="GO" id="GO:0016866">
    <property type="term" value="F:intramolecular transferase activity"/>
    <property type="evidence" value="ECO:0007669"/>
    <property type="project" value="InterPro"/>
</dbReference>
<feature type="domain" description="Methylmalonyl-CoA mutase alpha/beta chain catalytic" evidence="1">
    <location>
        <begin position="65"/>
        <end position="451"/>
    </location>
</feature>
<reference evidence="2 3" key="1">
    <citation type="submission" date="2018-07" db="EMBL/GenBank/DDBJ databases">
        <title>The draft genome of Phyllobacterium salinisoli.</title>
        <authorList>
            <person name="Liu L."/>
            <person name="Li L."/>
            <person name="Zhang X."/>
            <person name="Liang L."/>
        </authorList>
    </citation>
    <scope>NUCLEOTIDE SEQUENCE [LARGE SCALE GENOMIC DNA]</scope>
    <source>
        <strain evidence="2 3">LLAN61</strain>
    </source>
</reference>
<dbReference type="Proteomes" id="UP000253420">
    <property type="component" value="Unassembled WGS sequence"/>
</dbReference>
<evidence type="ECO:0000313" key="2">
    <source>
        <dbReference type="EMBL" id="RCS23309.1"/>
    </source>
</evidence>
<dbReference type="OrthoDB" id="9762378at2"/>
<comment type="caution">
    <text evidence="2">The sequence shown here is derived from an EMBL/GenBank/DDBJ whole genome shotgun (WGS) entry which is preliminary data.</text>
</comment>
<dbReference type="AlphaFoldDB" id="A0A368K1P8"/>
<dbReference type="RefSeq" id="WP_114440924.1">
    <property type="nucleotide sequence ID" value="NZ_QOZG01000005.1"/>
</dbReference>
<evidence type="ECO:0000313" key="3">
    <source>
        <dbReference type="Proteomes" id="UP000253420"/>
    </source>
</evidence>
<gene>
    <name evidence="2" type="ORF">DUT91_13530</name>
</gene>